<dbReference type="Gene3D" id="3.20.20.80">
    <property type="entry name" value="Glycosidases"/>
    <property type="match status" value="1"/>
</dbReference>
<evidence type="ECO:0000313" key="1">
    <source>
        <dbReference type="EMBL" id="KHJ76497.1"/>
    </source>
</evidence>
<gene>
    <name evidence="1" type="ORF">OESDEN_23883</name>
</gene>
<dbReference type="GO" id="GO:0045087">
    <property type="term" value="P:innate immune response"/>
    <property type="evidence" value="ECO:0007669"/>
    <property type="project" value="TreeGrafter"/>
</dbReference>
<proteinExistence type="predicted"/>
<dbReference type="InterPro" id="IPR051595">
    <property type="entry name" value="GH25_Enzymes"/>
</dbReference>
<name>A0A0B1RZ47_OESDE</name>
<accession>A0A0B1RZ47</accession>
<dbReference type="EMBL" id="KN611696">
    <property type="protein sequence ID" value="KHJ76497.1"/>
    <property type="molecule type" value="Genomic_DNA"/>
</dbReference>
<evidence type="ECO:0000313" key="2">
    <source>
        <dbReference type="Proteomes" id="UP000053660"/>
    </source>
</evidence>
<keyword evidence="2" id="KW-1185">Reference proteome</keyword>
<organism evidence="1 2">
    <name type="scientific">Oesophagostomum dentatum</name>
    <name type="common">Nodular worm</name>
    <dbReference type="NCBI Taxonomy" id="61180"/>
    <lineage>
        <taxon>Eukaryota</taxon>
        <taxon>Metazoa</taxon>
        <taxon>Ecdysozoa</taxon>
        <taxon>Nematoda</taxon>
        <taxon>Chromadorea</taxon>
        <taxon>Rhabditida</taxon>
        <taxon>Rhabditina</taxon>
        <taxon>Rhabditomorpha</taxon>
        <taxon>Strongyloidea</taxon>
        <taxon>Strongylidae</taxon>
        <taxon>Oesophagostomum</taxon>
    </lineage>
</organism>
<dbReference type="AlphaFoldDB" id="A0A0B1RZ47"/>
<dbReference type="GO" id="GO:0007165">
    <property type="term" value="P:signal transduction"/>
    <property type="evidence" value="ECO:0007669"/>
    <property type="project" value="TreeGrafter"/>
</dbReference>
<protein>
    <submittedName>
        <fullName evidence="1">Uncharacterized protein</fullName>
    </submittedName>
</protein>
<dbReference type="SUPFAM" id="SSF51445">
    <property type="entry name" value="(Trans)glycosidases"/>
    <property type="match status" value="1"/>
</dbReference>
<dbReference type="OrthoDB" id="25039at2759"/>
<reference evidence="1 2" key="1">
    <citation type="submission" date="2014-03" db="EMBL/GenBank/DDBJ databases">
        <title>Draft genome of the hookworm Oesophagostomum dentatum.</title>
        <authorList>
            <person name="Mitreva M."/>
        </authorList>
    </citation>
    <scope>NUCLEOTIDE SEQUENCE [LARGE SCALE GENOMIC DNA]</scope>
    <source>
        <strain evidence="1 2">OD-Hann</strain>
    </source>
</reference>
<sequence>MKKSGYNAVFIRAYNPAGNGAFDVNAVNNIRYAWNAGLGTEVFMTPQPKSYKKGGQQLQEVYNGLKAGRIDVKRVWVQVGPAASYSTVSLGLTGVNLGDLTS</sequence>
<dbReference type="PANTHER" id="PTHR23208">
    <property type="entry name" value="LYSOZYME PROTEIN"/>
    <property type="match status" value="1"/>
</dbReference>
<dbReference type="Proteomes" id="UP000053660">
    <property type="component" value="Unassembled WGS sequence"/>
</dbReference>
<dbReference type="InterPro" id="IPR017853">
    <property type="entry name" value="GH"/>
</dbReference>
<dbReference type="PANTHER" id="PTHR23208:SF36">
    <property type="entry name" value="LYSOZYME-RELATED"/>
    <property type="match status" value="1"/>
</dbReference>